<dbReference type="Proteomes" id="UP001604277">
    <property type="component" value="Unassembled WGS sequence"/>
</dbReference>
<dbReference type="AlphaFoldDB" id="A0ABD1R7F1"/>
<keyword evidence="3" id="KW-1185">Reference proteome</keyword>
<dbReference type="InterPro" id="IPR006115">
    <property type="entry name" value="6PGDH_NADP-bd"/>
</dbReference>
<dbReference type="PANTHER" id="PTHR43060">
    <property type="entry name" value="3-HYDROXYISOBUTYRATE DEHYDROGENASE-LIKE 1, MITOCHONDRIAL-RELATED"/>
    <property type="match status" value="1"/>
</dbReference>
<dbReference type="GO" id="GO:0016616">
    <property type="term" value="F:oxidoreductase activity, acting on the CH-OH group of donors, NAD or NADP as acceptor"/>
    <property type="evidence" value="ECO:0007669"/>
    <property type="project" value="UniProtKB-ARBA"/>
</dbReference>
<proteinExistence type="predicted"/>
<name>A0ABD1R7F1_9LAMI</name>
<reference evidence="3" key="1">
    <citation type="submission" date="2024-07" db="EMBL/GenBank/DDBJ databases">
        <title>Two chromosome-level genome assemblies of Korean endemic species Abeliophyllum distichum and Forsythia ovata (Oleaceae).</title>
        <authorList>
            <person name="Jang H."/>
        </authorList>
    </citation>
    <scope>NUCLEOTIDE SEQUENCE [LARGE SCALE GENOMIC DNA]</scope>
</reference>
<evidence type="ECO:0000259" key="1">
    <source>
        <dbReference type="Pfam" id="PF03446"/>
    </source>
</evidence>
<accession>A0ABD1R7F1</accession>
<dbReference type="Pfam" id="PF03446">
    <property type="entry name" value="NAD_binding_2"/>
    <property type="match status" value="1"/>
</dbReference>
<organism evidence="2 3">
    <name type="scientific">Forsythia ovata</name>
    <dbReference type="NCBI Taxonomy" id="205694"/>
    <lineage>
        <taxon>Eukaryota</taxon>
        <taxon>Viridiplantae</taxon>
        <taxon>Streptophyta</taxon>
        <taxon>Embryophyta</taxon>
        <taxon>Tracheophyta</taxon>
        <taxon>Spermatophyta</taxon>
        <taxon>Magnoliopsida</taxon>
        <taxon>eudicotyledons</taxon>
        <taxon>Gunneridae</taxon>
        <taxon>Pentapetalae</taxon>
        <taxon>asterids</taxon>
        <taxon>lamiids</taxon>
        <taxon>Lamiales</taxon>
        <taxon>Oleaceae</taxon>
        <taxon>Forsythieae</taxon>
        <taxon>Forsythia</taxon>
    </lineage>
</organism>
<dbReference type="PANTHER" id="PTHR43060:SF15">
    <property type="entry name" value="3-HYDROXYISOBUTYRATE DEHYDROGENASE-LIKE 1, MITOCHONDRIAL-RELATED"/>
    <property type="match status" value="1"/>
</dbReference>
<evidence type="ECO:0000313" key="3">
    <source>
        <dbReference type="Proteomes" id="UP001604277"/>
    </source>
</evidence>
<gene>
    <name evidence="2" type="ORF">Fot_45789</name>
</gene>
<dbReference type="EMBL" id="JBFOLJ010000013">
    <property type="protein sequence ID" value="KAL2484345.1"/>
    <property type="molecule type" value="Genomic_DNA"/>
</dbReference>
<dbReference type="SUPFAM" id="SSF51735">
    <property type="entry name" value="NAD(P)-binding Rossmann-fold domains"/>
    <property type="match status" value="1"/>
</dbReference>
<feature type="domain" description="6-phosphogluconate dehydrogenase NADP-binding" evidence="1">
    <location>
        <begin position="26"/>
        <end position="117"/>
    </location>
</feature>
<sequence>MLHLPPNFTVHIFHHTALSSTTTTAISTGVMDSFMCSHFLKVGYTVTVFTRTQSKAQSLLSMGAHWVDSPKSVTAQSDVVFSIDRLPSDVRHIILDPNTSALSDLCPGSILVDMTSLGEHITWVAPRRSSSIN</sequence>
<dbReference type="Gene3D" id="3.40.50.720">
    <property type="entry name" value="NAD(P)-binding Rossmann-like Domain"/>
    <property type="match status" value="1"/>
</dbReference>
<dbReference type="InterPro" id="IPR036291">
    <property type="entry name" value="NAD(P)-bd_dom_sf"/>
</dbReference>
<evidence type="ECO:0000313" key="2">
    <source>
        <dbReference type="EMBL" id="KAL2484345.1"/>
    </source>
</evidence>
<comment type="caution">
    <text evidence="2">The sequence shown here is derived from an EMBL/GenBank/DDBJ whole genome shotgun (WGS) entry which is preliminary data.</text>
</comment>
<protein>
    <submittedName>
        <fullName evidence="2">3-hydroxyisobutyrate dehydrogenase-like 1</fullName>
    </submittedName>
</protein>